<dbReference type="EMBL" id="JAGMVJ010000003">
    <property type="protein sequence ID" value="KAH7092380.1"/>
    <property type="molecule type" value="Genomic_DNA"/>
</dbReference>
<comment type="caution">
    <text evidence="3">The sequence shown here is derived from an EMBL/GenBank/DDBJ whole genome shotgun (WGS) entry which is preliminary data.</text>
</comment>
<feature type="domain" description="Heterokaryon incompatibility" evidence="1">
    <location>
        <begin position="23"/>
        <end position="112"/>
    </location>
</feature>
<dbReference type="Pfam" id="PF26640">
    <property type="entry name" value="DUF8212"/>
    <property type="match status" value="1"/>
</dbReference>
<dbReference type="OrthoDB" id="194358at2759"/>
<dbReference type="Pfam" id="PF06985">
    <property type="entry name" value="HET"/>
    <property type="match status" value="1"/>
</dbReference>
<proteinExistence type="predicted"/>
<feature type="domain" description="DUF8212" evidence="2">
    <location>
        <begin position="218"/>
        <end position="286"/>
    </location>
</feature>
<dbReference type="InterPro" id="IPR010730">
    <property type="entry name" value="HET"/>
</dbReference>
<keyword evidence="4" id="KW-1185">Reference proteome</keyword>
<protein>
    <submittedName>
        <fullName evidence="3">Heterokaryon incompatibility protein-domain-containing protein</fullName>
    </submittedName>
</protein>
<dbReference type="PANTHER" id="PTHR10622">
    <property type="entry name" value="HET DOMAIN-CONTAINING PROTEIN"/>
    <property type="match status" value="1"/>
</dbReference>
<evidence type="ECO:0000313" key="4">
    <source>
        <dbReference type="Proteomes" id="UP000813461"/>
    </source>
</evidence>
<dbReference type="AlphaFoldDB" id="A0A8K0RE04"/>
<dbReference type="InterPro" id="IPR058525">
    <property type="entry name" value="DUF8212"/>
</dbReference>
<evidence type="ECO:0000259" key="1">
    <source>
        <dbReference type="Pfam" id="PF06985"/>
    </source>
</evidence>
<sequence>MRLIHTATLEVHEFLNEKAAPRYVILSHTWGDEECTLQQMDNSNTEWLSQRAGYRKILSFCAEARKHGHCWAWVDTCCIDKSSTAELSEAINCMFGWYRNADHCYVYLSDVREAAQIAQARWFTRGWTLQELIAPATIWFYNSVWEVLGSKQSLQEELQQLTGIDAEVLNTGILDNISTAQRMSWAAKRQTTRPEDLAYSLLGIFGVHMPLLYGEGARSFIRLQEEILKISSDQSLFAWGLPLQVKTIKEFLKSPANRRPQRSEMHGLLADSPSQFTSTSRIHVLEDIKSTLPPVVFNGGVRIELQVKEVSDQQIQFAVIYCTLSDNFEYYLGFPIFPWSERWVARFGEPILIAVADMVEPASTVPFCNPSVLFVKAPPFESVRTKTNNTVRFAHLLGDYGRHYRLEHVDASESAHYVAETQSIILPKDGDALHAVLYFTATDLMLQQSLASFVRDWNRSDYDNMKCSTWSFITKASGKHWYDKRLIGSCVTIHPPFAILIGGSTSNPWTRTAIILDDNRANQDFKQLFLADGRFVRTCTTRRYLSSILGQTSREDPGFNSQKQSDRLAIARCDYRIPYTYYTDLRRSTRRREGERRGTECVYAHSELRMSSSNLVERSLVLFVELSSRLGAIEQRPRWWAF</sequence>
<dbReference type="Proteomes" id="UP000813461">
    <property type="component" value="Unassembled WGS sequence"/>
</dbReference>
<evidence type="ECO:0000313" key="3">
    <source>
        <dbReference type="EMBL" id="KAH7092380.1"/>
    </source>
</evidence>
<dbReference type="PANTHER" id="PTHR10622:SF10">
    <property type="entry name" value="HET DOMAIN-CONTAINING PROTEIN"/>
    <property type="match status" value="1"/>
</dbReference>
<reference evidence="3" key="1">
    <citation type="journal article" date="2021" name="Nat. Commun.">
        <title>Genetic determinants of endophytism in the Arabidopsis root mycobiome.</title>
        <authorList>
            <person name="Mesny F."/>
            <person name="Miyauchi S."/>
            <person name="Thiergart T."/>
            <person name="Pickel B."/>
            <person name="Atanasova L."/>
            <person name="Karlsson M."/>
            <person name="Huettel B."/>
            <person name="Barry K.W."/>
            <person name="Haridas S."/>
            <person name="Chen C."/>
            <person name="Bauer D."/>
            <person name="Andreopoulos W."/>
            <person name="Pangilinan J."/>
            <person name="LaButti K."/>
            <person name="Riley R."/>
            <person name="Lipzen A."/>
            <person name="Clum A."/>
            <person name="Drula E."/>
            <person name="Henrissat B."/>
            <person name="Kohler A."/>
            <person name="Grigoriev I.V."/>
            <person name="Martin F.M."/>
            <person name="Hacquard S."/>
        </authorList>
    </citation>
    <scope>NUCLEOTIDE SEQUENCE</scope>
    <source>
        <strain evidence="3">MPI-SDFR-AT-0120</strain>
    </source>
</reference>
<gene>
    <name evidence="3" type="ORF">FB567DRAFT_517117</name>
</gene>
<evidence type="ECO:0000259" key="2">
    <source>
        <dbReference type="Pfam" id="PF26640"/>
    </source>
</evidence>
<organism evidence="3 4">
    <name type="scientific">Paraphoma chrysanthemicola</name>
    <dbReference type="NCBI Taxonomy" id="798071"/>
    <lineage>
        <taxon>Eukaryota</taxon>
        <taxon>Fungi</taxon>
        <taxon>Dikarya</taxon>
        <taxon>Ascomycota</taxon>
        <taxon>Pezizomycotina</taxon>
        <taxon>Dothideomycetes</taxon>
        <taxon>Pleosporomycetidae</taxon>
        <taxon>Pleosporales</taxon>
        <taxon>Pleosporineae</taxon>
        <taxon>Phaeosphaeriaceae</taxon>
        <taxon>Paraphoma</taxon>
    </lineage>
</organism>
<name>A0A8K0RE04_9PLEO</name>
<accession>A0A8K0RE04</accession>